<evidence type="ECO:0000313" key="5">
    <source>
        <dbReference type="EMBL" id="CAE7296152.1"/>
    </source>
</evidence>
<feature type="active site" description="Proton donor" evidence="2">
    <location>
        <position position="382"/>
    </location>
</feature>
<keyword evidence="1" id="KW-0808">Transferase</keyword>
<protein>
    <recommendedName>
        <fullName evidence="4">Glycosyl transferase family 1 domain-containing protein</fullName>
    </recommendedName>
</protein>
<evidence type="ECO:0000256" key="3">
    <source>
        <dbReference type="SAM" id="MobiDB-lite"/>
    </source>
</evidence>
<dbReference type="GO" id="GO:0009223">
    <property type="term" value="P:pyrimidine deoxyribonucleotide catabolic process"/>
    <property type="evidence" value="ECO:0007669"/>
    <property type="project" value="TreeGrafter"/>
</dbReference>
<reference evidence="5" key="1">
    <citation type="submission" date="2021-02" db="EMBL/GenBank/DDBJ databases">
        <authorList>
            <person name="Dougan E. K."/>
            <person name="Rhodes N."/>
            <person name="Thang M."/>
            <person name="Chan C."/>
        </authorList>
    </citation>
    <scope>NUCLEOTIDE SEQUENCE</scope>
</reference>
<dbReference type="AlphaFoldDB" id="A0A812N4X8"/>
<dbReference type="Pfam" id="PF00534">
    <property type="entry name" value="Glycos_transf_1"/>
    <property type="match status" value="1"/>
</dbReference>
<name>A0A812N4X8_9DINO</name>
<dbReference type="InterPro" id="IPR036412">
    <property type="entry name" value="HAD-like_sf"/>
</dbReference>
<dbReference type="OrthoDB" id="10248475at2759"/>
<dbReference type="Gene3D" id="3.40.50.1000">
    <property type="entry name" value="HAD superfamily/HAD-like"/>
    <property type="match status" value="1"/>
</dbReference>
<gene>
    <name evidence="5" type="ORF">SNAT2548_LOCUS15596</name>
</gene>
<dbReference type="EMBL" id="CAJNDS010002002">
    <property type="protein sequence ID" value="CAE7296152.1"/>
    <property type="molecule type" value="Genomic_DNA"/>
</dbReference>
<organism evidence="5 6">
    <name type="scientific">Symbiodinium natans</name>
    <dbReference type="NCBI Taxonomy" id="878477"/>
    <lineage>
        <taxon>Eukaryota</taxon>
        <taxon>Sar</taxon>
        <taxon>Alveolata</taxon>
        <taxon>Dinophyceae</taxon>
        <taxon>Suessiales</taxon>
        <taxon>Symbiodiniaceae</taxon>
        <taxon>Symbiodinium</taxon>
    </lineage>
</organism>
<dbReference type="PANTHER" id="PTHR16504:SF4">
    <property type="entry name" value="5'(3')-DEOXYRIBONUCLEOTIDASE"/>
    <property type="match status" value="1"/>
</dbReference>
<dbReference type="SUPFAM" id="SSF56784">
    <property type="entry name" value="HAD-like"/>
    <property type="match status" value="1"/>
</dbReference>
<dbReference type="SFLD" id="SFLDG01126">
    <property type="entry name" value="C1.2:_Nucleotidase_Like"/>
    <property type="match status" value="1"/>
</dbReference>
<dbReference type="InterPro" id="IPR023214">
    <property type="entry name" value="HAD_sf"/>
</dbReference>
<keyword evidence="1" id="KW-0328">Glycosyltransferase</keyword>
<keyword evidence="6" id="KW-1185">Reference proteome</keyword>
<comment type="caution">
    <text evidence="5">The sequence shown here is derived from an EMBL/GenBank/DDBJ whole genome shotgun (WGS) entry which is preliminary data.</text>
</comment>
<dbReference type="CDD" id="cd03801">
    <property type="entry name" value="GT4_PimA-like"/>
    <property type="match status" value="1"/>
</dbReference>
<evidence type="ECO:0000259" key="4">
    <source>
        <dbReference type="Pfam" id="PF00534"/>
    </source>
</evidence>
<proteinExistence type="predicted"/>
<feature type="domain" description="Glycosyl transferase family 1" evidence="4">
    <location>
        <begin position="187"/>
        <end position="349"/>
    </location>
</feature>
<evidence type="ECO:0000256" key="1">
    <source>
        <dbReference type="ARBA" id="ARBA00022676"/>
    </source>
</evidence>
<dbReference type="SUPFAM" id="SSF53756">
    <property type="entry name" value="UDP-Glycosyltransferase/glycogen phosphorylase"/>
    <property type="match status" value="1"/>
</dbReference>
<dbReference type="InterPro" id="IPR001296">
    <property type="entry name" value="Glyco_trans_1"/>
</dbReference>
<dbReference type="PANTHER" id="PTHR16504">
    <property type="entry name" value="5'(3')-DEOXYRIBONUCLEOTIDASE"/>
    <property type="match status" value="1"/>
</dbReference>
<dbReference type="Pfam" id="PF06941">
    <property type="entry name" value="NT5C"/>
    <property type="match status" value="1"/>
</dbReference>
<feature type="region of interest" description="Disordered" evidence="3">
    <location>
        <begin position="557"/>
        <end position="582"/>
    </location>
</feature>
<feature type="active site" description="Nucleophile" evidence="2">
    <location>
        <position position="380"/>
    </location>
</feature>
<dbReference type="SFLD" id="SFLDS00003">
    <property type="entry name" value="Haloacid_Dehalogenase"/>
    <property type="match status" value="1"/>
</dbReference>
<dbReference type="SFLD" id="SFLDG01145">
    <property type="entry name" value="C1.2.1"/>
    <property type="match status" value="1"/>
</dbReference>
<accession>A0A812N4X8</accession>
<evidence type="ECO:0000313" key="6">
    <source>
        <dbReference type="Proteomes" id="UP000604046"/>
    </source>
</evidence>
<dbReference type="GO" id="GO:0008253">
    <property type="term" value="F:5'-nucleotidase activity"/>
    <property type="evidence" value="ECO:0007669"/>
    <property type="project" value="InterPro"/>
</dbReference>
<dbReference type="InterPro" id="IPR010708">
    <property type="entry name" value="5'(3')-deoxyribonucleotidase"/>
</dbReference>
<evidence type="ECO:0000256" key="2">
    <source>
        <dbReference type="PIRSR" id="PIRSR610708-1"/>
    </source>
</evidence>
<dbReference type="Proteomes" id="UP000604046">
    <property type="component" value="Unassembled WGS sequence"/>
</dbReference>
<dbReference type="Gene3D" id="3.40.50.2000">
    <property type="entry name" value="Glycogen Phosphorylase B"/>
    <property type="match status" value="2"/>
</dbReference>
<sequence length="682" mass="76763">MVHNHGTVLLAPQNLAVSGANQVLHNIVAGNFFRGNIVLVAPSTGPFASKFQEFGVSIRIGKVEDILDMIRDIRFAICNTIMTAHIVKILQRRGVPCAWILHEWWTKEMIPEELQKRNDKNLTVATVEEALQTCSATVAVCERQLHLYGPAHGEVIFVGTPDVDPSSFPALKAPGGYPSGDPGCPPKDVTTFLCIGIVCPRKNQAFTVKCFKKFAGDRKDVELLVVGVRKIRDYEIAYVEQVEKEIGGDPRIQLHDVTHEVDKYYAKADVVLLASLNEVTPMVLAESMARKTPVITTGIAGIPEMLTDGVEGFICGEEDTDACAAEWAKRMKELADDPALRHRMGEAGLQRYAKQFRLQHMVDQYRMLAMRLAKPIILIDMDGVLVDWDKGFLKAWADRTVVDRSHYEMEKCVPPERFGEAVELFCSEGFFRNLPEMPDGVASLKEMVSKGFEVLICTAPFAKSRYCAQEKWEWVREHLGDEWLLRMVITQDKTTVRGDVLIDDKPKITGSQIPLWKQVVFDAQYNRNVEMDGRRRLCAWKDWEKVLAEELPIRLEEEAEDDQTEASEASETKPISEVPSESTVAITAEEVAKLRDFSAELEGSSFLKDYRAWRLGKTKGAKGEFWQAVADIERIKKQLFLEGDDWSSVHVYRHDYGNWRRGRARGAKATRAEGPVAAAAFM</sequence>
<dbReference type="Gene3D" id="1.10.40.40">
    <property type="entry name" value="Deoxyribonucleotidase, domain 2"/>
    <property type="match status" value="1"/>
</dbReference>